<accession>A0A5B7CIR1</accession>
<organism evidence="1 2">
    <name type="scientific">Portunus trituberculatus</name>
    <name type="common">Swimming crab</name>
    <name type="synonym">Neptunus trituberculatus</name>
    <dbReference type="NCBI Taxonomy" id="210409"/>
    <lineage>
        <taxon>Eukaryota</taxon>
        <taxon>Metazoa</taxon>
        <taxon>Ecdysozoa</taxon>
        <taxon>Arthropoda</taxon>
        <taxon>Crustacea</taxon>
        <taxon>Multicrustacea</taxon>
        <taxon>Malacostraca</taxon>
        <taxon>Eumalacostraca</taxon>
        <taxon>Eucarida</taxon>
        <taxon>Decapoda</taxon>
        <taxon>Pleocyemata</taxon>
        <taxon>Brachyura</taxon>
        <taxon>Eubrachyura</taxon>
        <taxon>Portunoidea</taxon>
        <taxon>Portunidae</taxon>
        <taxon>Portuninae</taxon>
        <taxon>Portunus</taxon>
    </lineage>
</organism>
<name>A0A5B7CIR1_PORTR</name>
<proteinExistence type="predicted"/>
<gene>
    <name evidence="1" type="ORF">E2C01_002011</name>
</gene>
<dbReference type="Proteomes" id="UP000324222">
    <property type="component" value="Unassembled WGS sequence"/>
</dbReference>
<comment type="caution">
    <text evidence="1">The sequence shown here is derived from an EMBL/GenBank/DDBJ whole genome shotgun (WGS) entry which is preliminary data.</text>
</comment>
<dbReference type="AlphaFoldDB" id="A0A5B7CIR1"/>
<keyword evidence="2" id="KW-1185">Reference proteome</keyword>
<evidence type="ECO:0000313" key="2">
    <source>
        <dbReference type="Proteomes" id="UP000324222"/>
    </source>
</evidence>
<sequence length="141" mass="16519">MHSLLWYTLHANSIEVRRCGGWCSRAGVRSVSGSSRGSLVAVSCRAVTRWRRRRWRRWCCFQAEFLLVESRSGPRQQHHRVRLSVGVAEKTHQRYQGFHVSRHCVRLASWPPGRHVRPRCDSSQKGWGENVHLAFEIFREI</sequence>
<dbReference type="EMBL" id="VSRR010000068">
    <property type="protein sequence ID" value="MPC09399.1"/>
    <property type="molecule type" value="Genomic_DNA"/>
</dbReference>
<evidence type="ECO:0000313" key="1">
    <source>
        <dbReference type="EMBL" id="MPC09399.1"/>
    </source>
</evidence>
<reference evidence="1 2" key="1">
    <citation type="submission" date="2019-05" db="EMBL/GenBank/DDBJ databases">
        <title>Another draft genome of Portunus trituberculatus and its Hox gene families provides insights of decapod evolution.</title>
        <authorList>
            <person name="Jeong J.-H."/>
            <person name="Song I."/>
            <person name="Kim S."/>
            <person name="Choi T."/>
            <person name="Kim D."/>
            <person name="Ryu S."/>
            <person name="Kim W."/>
        </authorList>
    </citation>
    <scope>NUCLEOTIDE SEQUENCE [LARGE SCALE GENOMIC DNA]</scope>
    <source>
        <tissue evidence="1">Muscle</tissue>
    </source>
</reference>
<protein>
    <submittedName>
        <fullName evidence="1">Uncharacterized protein</fullName>
    </submittedName>
</protein>